<dbReference type="Pfam" id="PF01975">
    <property type="entry name" value="SurE"/>
    <property type="match status" value="1"/>
</dbReference>
<dbReference type="NCBIfam" id="TIGR00087">
    <property type="entry name" value="surE"/>
    <property type="match status" value="1"/>
</dbReference>
<organism evidence="11 12">
    <name type="scientific">Niabella ginsenosidivorans</name>
    <dbReference type="NCBI Taxonomy" id="1176587"/>
    <lineage>
        <taxon>Bacteria</taxon>
        <taxon>Pseudomonadati</taxon>
        <taxon>Bacteroidota</taxon>
        <taxon>Chitinophagia</taxon>
        <taxon>Chitinophagales</taxon>
        <taxon>Chitinophagaceae</taxon>
        <taxon>Niabella</taxon>
    </lineage>
</organism>
<keyword evidence="8 9" id="KW-0378">Hydrolase</keyword>
<keyword evidence="12" id="KW-1185">Reference proteome</keyword>
<keyword evidence="5 9" id="KW-0963">Cytoplasm</keyword>
<dbReference type="GO" id="GO:0008253">
    <property type="term" value="F:5'-nucleotidase activity"/>
    <property type="evidence" value="ECO:0007669"/>
    <property type="project" value="UniProtKB-UniRule"/>
</dbReference>
<evidence type="ECO:0000313" key="11">
    <source>
        <dbReference type="EMBL" id="ANH82604.1"/>
    </source>
</evidence>
<gene>
    <name evidence="9" type="primary">surE</name>
    <name evidence="11" type="ORF">A8C56_17935</name>
</gene>
<keyword evidence="6 9" id="KW-0479">Metal-binding</keyword>
<dbReference type="GO" id="GO:0005737">
    <property type="term" value="C:cytoplasm"/>
    <property type="evidence" value="ECO:0007669"/>
    <property type="project" value="UniProtKB-SubCell"/>
</dbReference>
<dbReference type="GO" id="GO:0046872">
    <property type="term" value="F:metal ion binding"/>
    <property type="evidence" value="ECO:0007669"/>
    <property type="project" value="UniProtKB-UniRule"/>
</dbReference>
<feature type="binding site" evidence="9">
    <location>
        <position position="21"/>
    </location>
    <ligand>
        <name>a divalent metal cation</name>
        <dbReference type="ChEBI" id="CHEBI:60240"/>
    </ligand>
</feature>
<comment type="subcellular location">
    <subcellularLocation>
        <location evidence="3 9">Cytoplasm</location>
    </subcellularLocation>
</comment>
<dbReference type="HAMAP" id="MF_00060">
    <property type="entry name" value="SurE"/>
    <property type="match status" value="1"/>
</dbReference>
<reference evidence="11 12" key="1">
    <citation type="submission" date="2016-05" db="EMBL/GenBank/DDBJ databases">
        <title>Niabella ginsenosidivorans BS26 whole genome sequencing.</title>
        <authorList>
            <person name="Im W.T."/>
            <person name="Siddiqi M.Z."/>
        </authorList>
    </citation>
    <scope>NUCLEOTIDE SEQUENCE [LARGE SCALE GENOMIC DNA]</scope>
    <source>
        <strain evidence="11 12">BS26</strain>
    </source>
</reference>
<comment type="cofactor">
    <cofactor evidence="9">
        <name>a divalent metal cation</name>
        <dbReference type="ChEBI" id="CHEBI:60240"/>
    </cofactor>
    <text evidence="9">Binds 1 divalent metal cation per subunit.</text>
</comment>
<evidence type="ECO:0000256" key="3">
    <source>
        <dbReference type="ARBA" id="ARBA00004496"/>
    </source>
</evidence>
<feature type="binding site" evidence="9">
    <location>
        <position position="20"/>
    </location>
    <ligand>
        <name>a divalent metal cation</name>
        <dbReference type="ChEBI" id="CHEBI:60240"/>
    </ligand>
</feature>
<sequence length="266" mass="29685">MAIKKKGSKKEEPIILVTNDDGVAALGIRNLVEAVRGLGKIVVVAPDKPQSGMGHAITIGHPLRLYEVELFEGIKAYSCSGTPVDCVKLAVDKILHRKPDICISGINHGSNHSINVIYSGTMSAAMEAAIESIPAVGFSLMDYSAEPDFKASRHYARLIVEKMLRKKLPQHFLLNVNIPKADITQLKGYRICKQAYAKYQEKFIERKDPHGRSYYWLTGEFVNFDRSKDTDVWALANGYVSVVPVEFDLTDYGLKQKLEKDWGESK</sequence>
<dbReference type="KEGG" id="nia:A8C56_17935"/>
<feature type="domain" description="Survival protein SurE-like phosphatase/nucleotidase" evidence="10">
    <location>
        <begin position="15"/>
        <end position="200"/>
    </location>
</feature>
<proteinExistence type="inferred from homology"/>
<dbReference type="NCBIfam" id="NF001492">
    <property type="entry name" value="PRK00346.2-2"/>
    <property type="match status" value="1"/>
</dbReference>
<comment type="catalytic activity">
    <reaction evidence="1 9">
        <text>a ribonucleoside 5'-phosphate + H2O = a ribonucleoside + phosphate</text>
        <dbReference type="Rhea" id="RHEA:12484"/>
        <dbReference type="ChEBI" id="CHEBI:15377"/>
        <dbReference type="ChEBI" id="CHEBI:18254"/>
        <dbReference type="ChEBI" id="CHEBI:43474"/>
        <dbReference type="ChEBI" id="CHEBI:58043"/>
        <dbReference type="EC" id="3.1.3.5"/>
    </reaction>
</comment>
<evidence type="ECO:0000256" key="6">
    <source>
        <dbReference type="ARBA" id="ARBA00022723"/>
    </source>
</evidence>
<comment type="function">
    <text evidence="9">Nucleotidase that shows phosphatase activity on nucleoside 5'-monophosphates.</text>
</comment>
<evidence type="ECO:0000256" key="2">
    <source>
        <dbReference type="ARBA" id="ARBA00001946"/>
    </source>
</evidence>
<dbReference type="EMBL" id="CP015772">
    <property type="protein sequence ID" value="ANH82604.1"/>
    <property type="molecule type" value="Genomic_DNA"/>
</dbReference>
<evidence type="ECO:0000256" key="9">
    <source>
        <dbReference type="HAMAP-Rule" id="MF_00060"/>
    </source>
</evidence>
<evidence type="ECO:0000256" key="1">
    <source>
        <dbReference type="ARBA" id="ARBA00000815"/>
    </source>
</evidence>
<feature type="binding site" evidence="9">
    <location>
        <position position="51"/>
    </location>
    <ligand>
        <name>a divalent metal cation</name>
        <dbReference type="ChEBI" id="CHEBI:60240"/>
    </ligand>
</feature>
<comment type="cofactor">
    <cofactor evidence="2">
        <name>Mg(2+)</name>
        <dbReference type="ChEBI" id="CHEBI:18420"/>
    </cofactor>
</comment>
<dbReference type="NCBIfam" id="NF001490">
    <property type="entry name" value="PRK00346.1-4"/>
    <property type="match status" value="1"/>
</dbReference>
<evidence type="ECO:0000256" key="8">
    <source>
        <dbReference type="ARBA" id="ARBA00022801"/>
    </source>
</evidence>
<dbReference type="RefSeq" id="WP_067759124.1">
    <property type="nucleotide sequence ID" value="NZ_CP015772.1"/>
</dbReference>
<evidence type="ECO:0000256" key="7">
    <source>
        <dbReference type="ARBA" id="ARBA00022741"/>
    </source>
</evidence>
<dbReference type="GO" id="GO:0000166">
    <property type="term" value="F:nucleotide binding"/>
    <property type="evidence" value="ECO:0007669"/>
    <property type="project" value="UniProtKB-KW"/>
</dbReference>
<comment type="similarity">
    <text evidence="4 9">Belongs to the SurE nucleotidase family.</text>
</comment>
<name>A0A1A9I7U8_9BACT</name>
<accession>A0A1A9I7U8</accession>
<dbReference type="EC" id="3.1.3.5" evidence="9"/>
<dbReference type="STRING" id="1176587.A8C56_17935"/>
<dbReference type="SUPFAM" id="SSF64167">
    <property type="entry name" value="SurE-like"/>
    <property type="match status" value="1"/>
</dbReference>
<dbReference type="InterPro" id="IPR002828">
    <property type="entry name" value="SurE-like_Pase/nucleotidase"/>
</dbReference>
<dbReference type="Gene3D" id="3.40.1210.10">
    <property type="entry name" value="Survival protein SurE-like phosphatase/nucleotidase"/>
    <property type="match status" value="1"/>
</dbReference>
<dbReference type="PANTHER" id="PTHR30457:SF0">
    <property type="entry name" value="PHOSPHATASE, PUTATIVE (AFU_ORTHOLOGUE AFUA_4G01070)-RELATED"/>
    <property type="match status" value="1"/>
</dbReference>
<dbReference type="AlphaFoldDB" id="A0A1A9I7U8"/>
<evidence type="ECO:0000256" key="4">
    <source>
        <dbReference type="ARBA" id="ARBA00011062"/>
    </source>
</evidence>
<protein>
    <recommendedName>
        <fullName evidence="9">5'-nucleotidase SurE</fullName>
        <ecNumber evidence="9">3.1.3.5</ecNumber>
    </recommendedName>
    <alternativeName>
        <fullName evidence="9">Nucleoside 5'-monophosphate phosphohydrolase</fullName>
    </alternativeName>
</protein>
<dbReference type="Proteomes" id="UP000077667">
    <property type="component" value="Chromosome"/>
</dbReference>
<dbReference type="InterPro" id="IPR030048">
    <property type="entry name" value="SurE"/>
</dbReference>
<dbReference type="PANTHER" id="PTHR30457">
    <property type="entry name" value="5'-NUCLEOTIDASE SURE"/>
    <property type="match status" value="1"/>
</dbReference>
<evidence type="ECO:0000256" key="5">
    <source>
        <dbReference type="ARBA" id="ARBA00022490"/>
    </source>
</evidence>
<keyword evidence="7 9" id="KW-0547">Nucleotide-binding</keyword>
<dbReference type="InterPro" id="IPR036523">
    <property type="entry name" value="SurE-like_sf"/>
</dbReference>
<evidence type="ECO:0000313" key="12">
    <source>
        <dbReference type="Proteomes" id="UP000077667"/>
    </source>
</evidence>
<dbReference type="FunFam" id="3.40.1210.10:FF:000001">
    <property type="entry name" value="5'/3'-nucleotidase SurE"/>
    <property type="match status" value="1"/>
</dbReference>
<feature type="binding site" evidence="9">
    <location>
        <position position="107"/>
    </location>
    <ligand>
        <name>a divalent metal cation</name>
        <dbReference type="ChEBI" id="CHEBI:60240"/>
    </ligand>
</feature>
<dbReference type="OrthoDB" id="9780815at2"/>
<evidence type="ECO:0000259" key="10">
    <source>
        <dbReference type="Pfam" id="PF01975"/>
    </source>
</evidence>